<evidence type="ECO:0000256" key="4">
    <source>
        <dbReference type="ARBA" id="ARBA00023163"/>
    </source>
</evidence>
<evidence type="ECO:0000256" key="3">
    <source>
        <dbReference type="ARBA" id="ARBA00023125"/>
    </source>
</evidence>
<dbReference type="Gene3D" id="4.10.280.10">
    <property type="entry name" value="Helix-loop-helix DNA-binding domain"/>
    <property type="match status" value="1"/>
</dbReference>
<dbReference type="EnsemblMetazoa" id="XM_038190201.1">
    <property type="protein sequence ID" value="XP_038046129.1"/>
    <property type="gene ID" value="LOC119720513"/>
</dbReference>
<name>A0A913Z2S6_PATMI</name>
<comment type="subcellular location">
    <subcellularLocation>
        <location evidence="1">Nucleus</location>
    </subcellularLocation>
</comment>
<dbReference type="RefSeq" id="XP_038046129.1">
    <property type="nucleotide sequence ID" value="XM_038190201.1"/>
</dbReference>
<dbReference type="Proteomes" id="UP000887568">
    <property type="component" value="Unplaced"/>
</dbReference>
<dbReference type="OrthoDB" id="5920083at2759"/>
<dbReference type="Pfam" id="PF00010">
    <property type="entry name" value="HLH"/>
    <property type="match status" value="1"/>
</dbReference>
<evidence type="ECO:0000256" key="5">
    <source>
        <dbReference type="ARBA" id="ARBA00023242"/>
    </source>
</evidence>
<dbReference type="GO" id="GO:0000981">
    <property type="term" value="F:DNA-binding transcription factor activity, RNA polymerase II-specific"/>
    <property type="evidence" value="ECO:0007669"/>
    <property type="project" value="TreeGrafter"/>
</dbReference>
<dbReference type="CDD" id="cd11401">
    <property type="entry name" value="bHLHzip_Mad"/>
    <property type="match status" value="1"/>
</dbReference>
<dbReference type="OMA" id="SSTHNEM"/>
<keyword evidence="3" id="KW-0238">DNA-binding</keyword>
<evidence type="ECO:0000259" key="7">
    <source>
        <dbReference type="PROSITE" id="PS50888"/>
    </source>
</evidence>
<dbReference type="PROSITE" id="PS50888">
    <property type="entry name" value="BHLH"/>
    <property type="match status" value="1"/>
</dbReference>
<keyword evidence="2" id="KW-0805">Transcription regulation</keyword>
<dbReference type="InterPro" id="IPR011598">
    <property type="entry name" value="bHLH_dom"/>
</dbReference>
<organism evidence="8 9">
    <name type="scientific">Patiria miniata</name>
    <name type="common">Bat star</name>
    <name type="synonym">Asterina miniata</name>
    <dbReference type="NCBI Taxonomy" id="46514"/>
    <lineage>
        <taxon>Eukaryota</taxon>
        <taxon>Metazoa</taxon>
        <taxon>Echinodermata</taxon>
        <taxon>Eleutherozoa</taxon>
        <taxon>Asterozoa</taxon>
        <taxon>Asteroidea</taxon>
        <taxon>Valvatacea</taxon>
        <taxon>Valvatida</taxon>
        <taxon>Asterinidae</taxon>
        <taxon>Patiria</taxon>
    </lineage>
</organism>
<protein>
    <recommendedName>
        <fullName evidence="7">BHLH domain-containing protein</fullName>
    </recommendedName>
</protein>
<evidence type="ECO:0000256" key="2">
    <source>
        <dbReference type="ARBA" id="ARBA00023015"/>
    </source>
</evidence>
<dbReference type="AlphaFoldDB" id="A0A913Z2S6"/>
<feature type="domain" description="BHLH" evidence="7">
    <location>
        <begin position="52"/>
        <end position="104"/>
    </location>
</feature>
<evidence type="ECO:0000256" key="6">
    <source>
        <dbReference type="SAM" id="MobiDB-lite"/>
    </source>
</evidence>
<evidence type="ECO:0000256" key="1">
    <source>
        <dbReference type="ARBA" id="ARBA00004123"/>
    </source>
</evidence>
<dbReference type="GeneID" id="119720513"/>
<keyword evidence="5" id="KW-0539">Nucleus</keyword>
<keyword evidence="9" id="KW-1185">Reference proteome</keyword>
<feature type="region of interest" description="Disordered" evidence="6">
    <location>
        <begin position="135"/>
        <end position="183"/>
    </location>
</feature>
<dbReference type="PANTHER" id="PTHR11969:SF54">
    <property type="entry name" value="MAD-LIKE PROTEIN 1"/>
    <property type="match status" value="1"/>
</dbReference>
<feature type="compositionally biased region" description="Basic residues" evidence="6">
    <location>
        <begin position="41"/>
        <end position="51"/>
    </location>
</feature>
<keyword evidence="4" id="KW-0804">Transcription</keyword>
<dbReference type="SUPFAM" id="SSF47459">
    <property type="entry name" value="HLH, helix-loop-helix DNA-binding domain"/>
    <property type="match status" value="1"/>
</dbReference>
<feature type="region of interest" description="Disordered" evidence="6">
    <location>
        <begin position="26"/>
        <end position="64"/>
    </location>
</feature>
<evidence type="ECO:0000313" key="9">
    <source>
        <dbReference type="Proteomes" id="UP000887568"/>
    </source>
</evidence>
<feature type="compositionally biased region" description="Low complexity" evidence="6">
    <location>
        <begin position="168"/>
        <end position="180"/>
    </location>
</feature>
<dbReference type="GO" id="GO:0000978">
    <property type="term" value="F:RNA polymerase II cis-regulatory region sequence-specific DNA binding"/>
    <property type="evidence" value="ECO:0007669"/>
    <property type="project" value="TreeGrafter"/>
</dbReference>
<sequence>MAAVAMTNITQLLQAAEFLERREREHGYASTMPYNPESSRRKLNKVKRLHSNSRSSHNELEKNRRAHLRNCLERLKEIVPLTTESARHTTLGLLTNAKDFIANLEREERKYQLHKDKLAREQRFLKRRLDQLSVGPGRHKIRQDSTGSSSLMSDDSEKDDVDVIGYNSDSDLSSSSEMTGSDGGLAVSTVKEIIIVEQTL</sequence>
<reference evidence="8" key="1">
    <citation type="submission" date="2022-11" db="UniProtKB">
        <authorList>
            <consortium name="EnsemblMetazoa"/>
        </authorList>
    </citation>
    <scope>IDENTIFICATION</scope>
</reference>
<dbReference type="InterPro" id="IPR036638">
    <property type="entry name" value="HLH_DNA-bd_sf"/>
</dbReference>
<proteinExistence type="predicted"/>
<dbReference type="GO" id="GO:0005634">
    <property type="term" value="C:nucleus"/>
    <property type="evidence" value="ECO:0007669"/>
    <property type="project" value="UniProtKB-SubCell"/>
</dbReference>
<dbReference type="SMART" id="SM00353">
    <property type="entry name" value="HLH"/>
    <property type="match status" value="1"/>
</dbReference>
<dbReference type="GO" id="GO:0046983">
    <property type="term" value="F:protein dimerization activity"/>
    <property type="evidence" value="ECO:0007669"/>
    <property type="project" value="InterPro"/>
</dbReference>
<evidence type="ECO:0000313" key="8">
    <source>
        <dbReference type="EnsemblMetazoa" id="XP_038046129.1"/>
    </source>
</evidence>
<feature type="compositionally biased region" description="Low complexity" evidence="6">
    <location>
        <begin position="144"/>
        <end position="153"/>
    </location>
</feature>
<dbReference type="PANTHER" id="PTHR11969">
    <property type="entry name" value="MAX DIMERIZATION, MAD"/>
    <property type="match status" value="1"/>
</dbReference>
<accession>A0A913Z2S6</accession>